<evidence type="ECO:0000256" key="1">
    <source>
        <dbReference type="ARBA" id="ARBA00022829"/>
    </source>
</evidence>
<sequence length="337" mass="39062">MNPTDFSKYISDFLSNYLTDERGASINTIKAYRDTFVLLLHYMEKERKIKLNKLKIKDINKDTIISFLNWLECNRNCSISTLNSRLAAIHSFYKFLQYRELGHIYDCQKILSIKQKRSPQLIMSYLTIEGIKSLLKQPDLNTKKGRRDLALLSLMYDTGARVQEIIDLTPSMINLNNPPTIKIIGKGNKSRLVPMINAQTMHLKNYMAAYQLDSPVNLLHPLFTNNRGEKLTRSGVNYILKKYLTKARSLEPSIIPENISCHSIRHSKAMHLLQSGVNLVYIRDILGHVSIQTTEIYARADSKFKRLALEKAYSKLTPEEEPLWHKNKNLITWLKKF</sequence>
<keyword evidence="1" id="KW-0159">Chromosome partition</keyword>
<dbReference type="Pfam" id="PF00589">
    <property type="entry name" value="Phage_integrase"/>
    <property type="match status" value="1"/>
</dbReference>
<keyword evidence="2" id="KW-0229">DNA integration</keyword>
<dbReference type="EMBL" id="SLXM01000002">
    <property type="protein sequence ID" value="TCP26670.1"/>
    <property type="molecule type" value="Genomic_DNA"/>
</dbReference>
<evidence type="ECO:0000256" key="4">
    <source>
        <dbReference type="ARBA" id="ARBA00023172"/>
    </source>
</evidence>
<reference evidence="8 9" key="1">
    <citation type="submission" date="2019-03" db="EMBL/GenBank/DDBJ databases">
        <title>Genomic Encyclopedia of Type Strains, Phase IV (KMG-IV): sequencing the most valuable type-strain genomes for metagenomic binning, comparative biology and taxonomic classification.</title>
        <authorList>
            <person name="Goeker M."/>
        </authorList>
    </citation>
    <scope>NUCLEOTIDE SEQUENCE [LARGE SCALE GENOMIC DNA]</scope>
    <source>
        <strain evidence="8 9">DSM 14836</strain>
    </source>
</reference>
<dbReference type="PANTHER" id="PTHR30349">
    <property type="entry name" value="PHAGE INTEGRASE-RELATED"/>
    <property type="match status" value="1"/>
</dbReference>
<dbReference type="InterPro" id="IPR013762">
    <property type="entry name" value="Integrase-like_cat_sf"/>
</dbReference>
<dbReference type="OrthoDB" id="9801717at2"/>
<accession>A0A4R2NX25</accession>
<keyword evidence="9" id="KW-1185">Reference proteome</keyword>
<dbReference type="GO" id="GO:0006310">
    <property type="term" value="P:DNA recombination"/>
    <property type="evidence" value="ECO:0007669"/>
    <property type="project" value="UniProtKB-KW"/>
</dbReference>
<proteinExistence type="predicted"/>
<dbReference type="InterPro" id="IPR004107">
    <property type="entry name" value="Integrase_SAM-like_N"/>
</dbReference>
<evidence type="ECO:0000259" key="7">
    <source>
        <dbReference type="PROSITE" id="PS51900"/>
    </source>
</evidence>
<dbReference type="InterPro" id="IPR010998">
    <property type="entry name" value="Integrase_recombinase_N"/>
</dbReference>
<feature type="domain" description="Core-binding (CB)" evidence="7">
    <location>
        <begin position="1"/>
        <end position="97"/>
    </location>
</feature>
<evidence type="ECO:0000256" key="5">
    <source>
        <dbReference type="PROSITE-ProRule" id="PRU01248"/>
    </source>
</evidence>
<protein>
    <submittedName>
        <fullName evidence="8">Site-specific recombinase XerD</fullName>
    </submittedName>
</protein>
<dbReference type="SUPFAM" id="SSF56349">
    <property type="entry name" value="DNA breaking-rejoining enzymes"/>
    <property type="match status" value="1"/>
</dbReference>
<dbReference type="Gene3D" id="1.10.150.130">
    <property type="match status" value="1"/>
</dbReference>
<name>A0A4R2NX25_9FLAO</name>
<dbReference type="PROSITE" id="PS51898">
    <property type="entry name" value="TYR_RECOMBINASE"/>
    <property type="match status" value="1"/>
</dbReference>
<gene>
    <name evidence="8" type="ORF">EV195_1028</name>
</gene>
<dbReference type="InterPro" id="IPR011010">
    <property type="entry name" value="DNA_brk_join_enz"/>
</dbReference>
<dbReference type="CDD" id="cd01182">
    <property type="entry name" value="INT_RitC_C_like"/>
    <property type="match status" value="1"/>
</dbReference>
<evidence type="ECO:0000313" key="9">
    <source>
        <dbReference type="Proteomes" id="UP000294564"/>
    </source>
</evidence>
<dbReference type="AlphaFoldDB" id="A0A4R2NX25"/>
<dbReference type="PANTHER" id="PTHR30349:SF81">
    <property type="entry name" value="TYROSINE RECOMBINASE XERC"/>
    <property type="match status" value="1"/>
</dbReference>
<evidence type="ECO:0000313" key="8">
    <source>
        <dbReference type="EMBL" id="TCP26670.1"/>
    </source>
</evidence>
<evidence type="ECO:0000259" key="6">
    <source>
        <dbReference type="PROSITE" id="PS51898"/>
    </source>
</evidence>
<comment type="caution">
    <text evidence="8">The sequence shown here is derived from an EMBL/GenBank/DDBJ whole genome shotgun (WGS) entry which is preliminary data.</text>
</comment>
<feature type="domain" description="Tyr recombinase" evidence="6">
    <location>
        <begin position="121"/>
        <end position="310"/>
    </location>
</feature>
<dbReference type="Gene3D" id="1.10.443.10">
    <property type="entry name" value="Intergrase catalytic core"/>
    <property type="match status" value="1"/>
</dbReference>
<evidence type="ECO:0000256" key="2">
    <source>
        <dbReference type="ARBA" id="ARBA00022908"/>
    </source>
</evidence>
<dbReference type="GO" id="GO:0007059">
    <property type="term" value="P:chromosome segregation"/>
    <property type="evidence" value="ECO:0007669"/>
    <property type="project" value="UniProtKB-KW"/>
</dbReference>
<organism evidence="8 9">
    <name type="scientific">Tenacibaculum skagerrakense</name>
    <dbReference type="NCBI Taxonomy" id="186571"/>
    <lineage>
        <taxon>Bacteria</taxon>
        <taxon>Pseudomonadati</taxon>
        <taxon>Bacteroidota</taxon>
        <taxon>Flavobacteriia</taxon>
        <taxon>Flavobacteriales</taxon>
        <taxon>Flavobacteriaceae</taxon>
        <taxon>Tenacibaculum</taxon>
    </lineage>
</organism>
<dbReference type="InterPro" id="IPR050090">
    <property type="entry name" value="Tyrosine_recombinase_XerCD"/>
</dbReference>
<dbReference type="GO" id="GO:0003677">
    <property type="term" value="F:DNA binding"/>
    <property type="evidence" value="ECO:0007669"/>
    <property type="project" value="UniProtKB-UniRule"/>
</dbReference>
<keyword evidence="4" id="KW-0233">DNA recombination</keyword>
<dbReference type="InterPro" id="IPR002104">
    <property type="entry name" value="Integrase_catalytic"/>
</dbReference>
<dbReference type="GO" id="GO:0015074">
    <property type="term" value="P:DNA integration"/>
    <property type="evidence" value="ECO:0007669"/>
    <property type="project" value="UniProtKB-KW"/>
</dbReference>
<keyword evidence="3 5" id="KW-0238">DNA-binding</keyword>
<dbReference type="RefSeq" id="WP_132793342.1">
    <property type="nucleotide sequence ID" value="NZ_SLXM01000002.1"/>
</dbReference>
<dbReference type="PROSITE" id="PS51900">
    <property type="entry name" value="CB"/>
    <property type="match status" value="1"/>
</dbReference>
<evidence type="ECO:0000256" key="3">
    <source>
        <dbReference type="ARBA" id="ARBA00023125"/>
    </source>
</evidence>
<dbReference type="InterPro" id="IPR044068">
    <property type="entry name" value="CB"/>
</dbReference>
<dbReference type="Proteomes" id="UP000294564">
    <property type="component" value="Unassembled WGS sequence"/>
</dbReference>
<dbReference type="Pfam" id="PF02899">
    <property type="entry name" value="Phage_int_SAM_1"/>
    <property type="match status" value="1"/>
</dbReference>